<accession>A0AAN7TT49</accession>
<protein>
    <recommendedName>
        <fullName evidence="6">Guanine nucleotide-binding protein subunit beta-like protein 1</fullName>
    </recommendedName>
</protein>
<evidence type="ECO:0000313" key="4">
    <source>
        <dbReference type="EMBL" id="KAK5578999.1"/>
    </source>
</evidence>
<dbReference type="PROSITE" id="PS00678">
    <property type="entry name" value="WD_REPEATS_1"/>
    <property type="match status" value="2"/>
</dbReference>
<keyword evidence="2" id="KW-0677">Repeat</keyword>
<reference evidence="4 5" key="1">
    <citation type="submission" date="2023-11" db="EMBL/GenBank/DDBJ databases">
        <title>Dfirmibasis_genome.</title>
        <authorList>
            <person name="Edelbroek B."/>
            <person name="Kjellin J."/>
            <person name="Jerlstrom-Hultqvist J."/>
            <person name="Soderbom F."/>
        </authorList>
    </citation>
    <scope>NUCLEOTIDE SEQUENCE [LARGE SCALE GENOMIC DNA]</scope>
    <source>
        <strain evidence="4 5">TNS-C-14</strain>
    </source>
</reference>
<dbReference type="PROSITE" id="PS50294">
    <property type="entry name" value="WD_REPEATS_REGION"/>
    <property type="match status" value="2"/>
</dbReference>
<dbReference type="EMBL" id="JAVFKY010000003">
    <property type="protein sequence ID" value="KAK5578999.1"/>
    <property type="molecule type" value="Genomic_DNA"/>
</dbReference>
<dbReference type="InterPro" id="IPR001680">
    <property type="entry name" value="WD40_rpt"/>
</dbReference>
<dbReference type="InterPro" id="IPR020472">
    <property type="entry name" value="WD40_PAC1"/>
</dbReference>
<evidence type="ECO:0000256" key="1">
    <source>
        <dbReference type="ARBA" id="ARBA00022574"/>
    </source>
</evidence>
<dbReference type="PROSITE" id="PS50082">
    <property type="entry name" value="WD_REPEATS_2"/>
    <property type="match status" value="2"/>
</dbReference>
<dbReference type="PANTHER" id="PTHR19854:SF1">
    <property type="entry name" value="GUANINE NUCLEOTIDE-BINDING PROTEIN SUBUNIT BETA-LIKE PROTEIN 1"/>
    <property type="match status" value="1"/>
</dbReference>
<dbReference type="InterPro" id="IPR019775">
    <property type="entry name" value="WD40_repeat_CS"/>
</dbReference>
<dbReference type="Gene3D" id="2.130.10.10">
    <property type="entry name" value="YVTN repeat-like/Quinoprotein amine dehydrogenase"/>
    <property type="match status" value="2"/>
</dbReference>
<dbReference type="Proteomes" id="UP001344447">
    <property type="component" value="Unassembled WGS sequence"/>
</dbReference>
<keyword evidence="1 3" id="KW-0853">WD repeat</keyword>
<evidence type="ECO:0000313" key="5">
    <source>
        <dbReference type="Proteomes" id="UP001344447"/>
    </source>
</evidence>
<gene>
    <name evidence="4" type="ORF">RB653_008675</name>
</gene>
<evidence type="ECO:0008006" key="6">
    <source>
        <dbReference type="Google" id="ProtNLM"/>
    </source>
</evidence>
<dbReference type="PRINTS" id="PR00320">
    <property type="entry name" value="GPROTEINBRPT"/>
</dbReference>
<evidence type="ECO:0000256" key="2">
    <source>
        <dbReference type="ARBA" id="ARBA00022737"/>
    </source>
</evidence>
<name>A0AAN7TT49_9MYCE</name>
<dbReference type="InterPro" id="IPR015943">
    <property type="entry name" value="WD40/YVTN_repeat-like_dom_sf"/>
</dbReference>
<dbReference type="AlphaFoldDB" id="A0AAN7TT49"/>
<sequence length="355" mass="39971">MSKDTSNKAPDPYYILRGHKYHINSVLFDKINSNLLYSGSGDGEIKLWNIEEKKCITTEIAHSDGIGGGILSLQWLSNNEFSQGDGGNILSQGRDGVIKIWNIVDNSTFKNTYRLDTNSLSLGKCSSIYNLLSISGSGIDPTSSPSQVEIWDLKNKKVINKLKPNNQQLFEKLGLPMSLKLYYHNNDDNNNNNNNIDSSNQSNDQIRLCTGYENGELLIWDLRNTSIPLVSTKLHNEPILSFALSNNSTKGISGSGDTNIIEFNINYETKQFNITKTHKLNNGGISEIKIRNDEKIYATAGWDKRIRIFNFKKQIPLAILKYHTESVYSIDFNSNNILASGSKDCRIALWDIYKK</sequence>
<keyword evidence="5" id="KW-1185">Reference proteome</keyword>
<dbReference type="SMART" id="SM00320">
    <property type="entry name" value="WD40"/>
    <property type="match status" value="5"/>
</dbReference>
<organism evidence="4 5">
    <name type="scientific">Dictyostelium firmibasis</name>
    <dbReference type="NCBI Taxonomy" id="79012"/>
    <lineage>
        <taxon>Eukaryota</taxon>
        <taxon>Amoebozoa</taxon>
        <taxon>Evosea</taxon>
        <taxon>Eumycetozoa</taxon>
        <taxon>Dictyostelia</taxon>
        <taxon>Dictyosteliales</taxon>
        <taxon>Dictyosteliaceae</taxon>
        <taxon>Dictyostelium</taxon>
    </lineage>
</organism>
<proteinExistence type="predicted"/>
<dbReference type="InterPro" id="IPR036322">
    <property type="entry name" value="WD40_repeat_dom_sf"/>
</dbReference>
<comment type="caution">
    <text evidence="4">The sequence shown here is derived from an EMBL/GenBank/DDBJ whole genome shotgun (WGS) entry which is preliminary data.</text>
</comment>
<feature type="repeat" description="WD" evidence="3">
    <location>
        <begin position="320"/>
        <end position="355"/>
    </location>
</feature>
<dbReference type="SUPFAM" id="SSF50978">
    <property type="entry name" value="WD40 repeat-like"/>
    <property type="match status" value="1"/>
</dbReference>
<dbReference type="PANTHER" id="PTHR19854">
    <property type="entry name" value="TRANSDUCIN BETA-LIKE 3"/>
    <property type="match status" value="1"/>
</dbReference>
<feature type="repeat" description="WD" evidence="3">
    <location>
        <begin position="16"/>
        <end position="58"/>
    </location>
</feature>
<evidence type="ECO:0000256" key="3">
    <source>
        <dbReference type="PROSITE-ProRule" id="PRU00221"/>
    </source>
</evidence>
<dbReference type="Pfam" id="PF00400">
    <property type="entry name" value="WD40"/>
    <property type="match status" value="3"/>
</dbReference>